<accession>A0A6B2L527</accession>
<dbReference type="EMBL" id="GIBP01003100">
    <property type="protein sequence ID" value="NDV32069.1"/>
    <property type="molecule type" value="Transcribed_RNA"/>
</dbReference>
<reference evidence="1" key="1">
    <citation type="journal article" date="2020" name="J. Eukaryot. Microbiol.">
        <title>De novo Sequencing, Assembly and Annotation of the Transcriptome for the Free-Living Testate Amoeba Arcella intermedia.</title>
        <authorList>
            <person name="Ribeiro G.M."/>
            <person name="Porfirio-Sousa A.L."/>
            <person name="Maurer-Alcala X.X."/>
            <person name="Katz L.A."/>
            <person name="Lahr D.J.G."/>
        </authorList>
    </citation>
    <scope>NUCLEOTIDE SEQUENCE</scope>
</reference>
<sequence length="414" mass="47112">MALLLNNELILPRTSLPDHLLSHPAFYQTDFITEHTRQTLLETLKGFQSLPTNAMDLKYYKTRHEHIGEAVPFDGQCPHPLLVPNVDRTLCVFPGRVDVAMHYITTGGHEGLKESFEKLASRVQSFGVYIFDLAPHPALQDLFHDPNFLARSSAVCPPDRRHLDPFQFNFIVNTPGQTVAHHLDAVYFWGATRFDFPQWLLAVMKFSGLFEERFVDQVQVVSYLHNWTDDRDGSFVFWTDNGRAKAMAPAPRSANVVDGSKVVHAAAVYRAGVVPPVLRPSEPHALVYEGDGRWSIRTDGEVRSRLSDDDLRVSIVYRARCFRDAEEARRFKELPESERLTLEGVLGVLKADLVKRGVLKAEEREGVSAFDLGMMLLKTYTRYPLPEKGLVPFNYCALPRLYPQTQPFLHYICE</sequence>
<dbReference type="AlphaFoldDB" id="A0A6B2L527"/>
<proteinExistence type="predicted"/>
<protein>
    <submittedName>
        <fullName evidence="1">Uncharacterized protein</fullName>
    </submittedName>
</protein>
<evidence type="ECO:0000313" key="1">
    <source>
        <dbReference type="EMBL" id="NDV32069.1"/>
    </source>
</evidence>
<name>A0A6B2L527_9EUKA</name>
<organism evidence="1">
    <name type="scientific">Arcella intermedia</name>
    <dbReference type="NCBI Taxonomy" id="1963864"/>
    <lineage>
        <taxon>Eukaryota</taxon>
        <taxon>Amoebozoa</taxon>
        <taxon>Tubulinea</taxon>
        <taxon>Elardia</taxon>
        <taxon>Arcellinida</taxon>
        <taxon>Sphaerothecina</taxon>
        <taxon>Arcellidae</taxon>
        <taxon>Arcella</taxon>
    </lineage>
</organism>